<comment type="caution">
    <text evidence="1">The sequence shown here is derived from an EMBL/GenBank/DDBJ whole genome shotgun (WGS) entry which is preliminary data.</text>
</comment>
<keyword evidence="2" id="KW-1185">Reference proteome</keyword>
<dbReference type="AlphaFoldDB" id="A0AAE1PK97"/>
<dbReference type="Proteomes" id="UP001292094">
    <property type="component" value="Unassembled WGS sequence"/>
</dbReference>
<reference evidence="1" key="1">
    <citation type="submission" date="2023-11" db="EMBL/GenBank/DDBJ databases">
        <title>Genome assemblies of two species of porcelain crab, Petrolisthes cinctipes and Petrolisthes manimaculis (Anomura: Porcellanidae).</title>
        <authorList>
            <person name="Angst P."/>
        </authorList>
    </citation>
    <scope>NUCLEOTIDE SEQUENCE</scope>
    <source>
        <strain evidence="1">PB745_02</strain>
        <tissue evidence="1">Gill</tissue>
    </source>
</reference>
<evidence type="ECO:0000313" key="1">
    <source>
        <dbReference type="EMBL" id="KAK4309946.1"/>
    </source>
</evidence>
<organism evidence="1 2">
    <name type="scientific">Petrolisthes manimaculis</name>
    <dbReference type="NCBI Taxonomy" id="1843537"/>
    <lineage>
        <taxon>Eukaryota</taxon>
        <taxon>Metazoa</taxon>
        <taxon>Ecdysozoa</taxon>
        <taxon>Arthropoda</taxon>
        <taxon>Crustacea</taxon>
        <taxon>Multicrustacea</taxon>
        <taxon>Malacostraca</taxon>
        <taxon>Eumalacostraca</taxon>
        <taxon>Eucarida</taxon>
        <taxon>Decapoda</taxon>
        <taxon>Pleocyemata</taxon>
        <taxon>Anomura</taxon>
        <taxon>Galatheoidea</taxon>
        <taxon>Porcellanidae</taxon>
        <taxon>Petrolisthes</taxon>
    </lineage>
</organism>
<protein>
    <submittedName>
        <fullName evidence="1">Uncharacterized protein</fullName>
    </submittedName>
</protein>
<evidence type="ECO:0000313" key="2">
    <source>
        <dbReference type="Proteomes" id="UP001292094"/>
    </source>
</evidence>
<accession>A0AAE1PK97</accession>
<gene>
    <name evidence="1" type="ORF">Pmani_018456</name>
</gene>
<dbReference type="EMBL" id="JAWZYT010001692">
    <property type="protein sequence ID" value="KAK4309946.1"/>
    <property type="molecule type" value="Genomic_DNA"/>
</dbReference>
<name>A0AAE1PK97_9EUCA</name>
<proteinExistence type="predicted"/>
<sequence>MQRRLGPPHINNNNGSFLGQLFRPRRASRAELNPTGVEVYLLGQLLGPHRSSVGEVKSGGVKDHGVEYRGGKSVAQVRKTSWVT</sequence>